<evidence type="ECO:0000313" key="10">
    <source>
        <dbReference type="EMBL" id="BBI31408.1"/>
    </source>
</evidence>
<reference evidence="10 11" key="1">
    <citation type="submission" date="2019-01" db="EMBL/GenBank/DDBJ databases">
        <title>Complete genome sequence of Cohnella hallensis HS21 isolated from Korean fir (Abies koreana) rhizospheric soil.</title>
        <authorList>
            <person name="Jiang L."/>
            <person name="Kang S.W."/>
            <person name="Kim S."/>
            <person name="Jung J."/>
            <person name="Kim C.Y."/>
            <person name="Kim D.H."/>
            <person name="Kim S.W."/>
            <person name="Lee J."/>
        </authorList>
    </citation>
    <scope>NUCLEOTIDE SEQUENCE [LARGE SCALE GENOMIC DNA]</scope>
    <source>
        <strain evidence="10 11">HS21</strain>
    </source>
</reference>
<evidence type="ECO:0000256" key="8">
    <source>
        <dbReference type="SAM" id="MobiDB-lite"/>
    </source>
</evidence>
<keyword evidence="3" id="KW-1003">Cell membrane</keyword>
<feature type="transmembrane region" description="Helical" evidence="7">
    <location>
        <begin position="186"/>
        <end position="212"/>
    </location>
</feature>
<dbReference type="Gene3D" id="1.10.3720.10">
    <property type="entry name" value="MetI-like"/>
    <property type="match status" value="1"/>
</dbReference>
<keyword evidence="6 7" id="KW-0472">Membrane</keyword>
<dbReference type="InterPro" id="IPR035906">
    <property type="entry name" value="MetI-like_sf"/>
</dbReference>
<keyword evidence="2 7" id="KW-0813">Transport</keyword>
<organism evidence="10 11">
    <name type="scientific">Cohnella abietis</name>
    <dbReference type="NCBI Taxonomy" id="2507935"/>
    <lineage>
        <taxon>Bacteria</taxon>
        <taxon>Bacillati</taxon>
        <taxon>Bacillota</taxon>
        <taxon>Bacilli</taxon>
        <taxon>Bacillales</taxon>
        <taxon>Paenibacillaceae</taxon>
        <taxon>Cohnella</taxon>
    </lineage>
</organism>
<keyword evidence="5 7" id="KW-1133">Transmembrane helix</keyword>
<dbReference type="AlphaFoldDB" id="A0A3T1D005"/>
<evidence type="ECO:0000256" key="1">
    <source>
        <dbReference type="ARBA" id="ARBA00004651"/>
    </source>
</evidence>
<feature type="transmembrane region" description="Helical" evidence="7">
    <location>
        <begin position="143"/>
        <end position="159"/>
    </location>
</feature>
<sequence length="331" mass="37201">MKGDTISPLHDNETPPVRKADRSGKLGVWRRFINQWDYQLMILPSLAFIIVFSYIPMWGVLISFQDYNLFKGFGASPWVGMKHFQMFFESPEFWNIMRNTLAISLLKLAIAFPAPIFLALMLNEVRNMAFKRIVQTVTYIPHFISWVVVSGLVFSMLSADNGPVNDVLQKFSLIDKPINFLSIPEYFWGILVSVGVWKEIGFGSIVYLAAIAGIDPALYEAAALDGANRFKQIFLITIPSISPVIIIFLILGIGNILNAGFEDILLMTKNLTNGIVMPYAEVIDTYVYQMGIMNQRYSYATAAGLFKSVLSVILLFLANGIARRLGKASLW</sequence>
<dbReference type="Pfam" id="PF00528">
    <property type="entry name" value="BPD_transp_1"/>
    <property type="match status" value="1"/>
</dbReference>
<evidence type="ECO:0000256" key="4">
    <source>
        <dbReference type="ARBA" id="ARBA00022692"/>
    </source>
</evidence>
<feature type="transmembrane region" description="Helical" evidence="7">
    <location>
        <begin position="233"/>
        <end position="257"/>
    </location>
</feature>
<dbReference type="GO" id="GO:0055085">
    <property type="term" value="P:transmembrane transport"/>
    <property type="evidence" value="ECO:0007669"/>
    <property type="project" value="InterPro"/>
</dbReference>
<dbReference type="EMBL" id="AP019400">
    <property type="protein sequence ID" value="BBI31408.1"/>
    <property type="molecule type" value="Genomic_DNA"/>
</dbReference>
<keyword evidence="4 7" id="KW-0812">Transmembrane</keyword>
<dbReference type="CDD" id="cd06261">
    <property type="entry name" value="TM_PBP2"/>
    <property type="match status" value="1"/>
</dbReference>
<comment type="subcellular location">
    <subcellularLocation>
        <location evidence="1 7">Cell membrane</location>
        <topology evidence="1 7">Multi-pass membrane protein</topology>
    </subcellularLocation>
</comment>
<dbReference type="InterPro" id="IPR000515">
    <property type="entry name" value="MetI-like"/>
</dbReference>
<dbReference type="SUPFAM" id="SSF161098">
    <property type="entry name" value="MetI-like"/>
    <property type="match status" value="1"/>
</dbReference>
<comment type="similarity">
    <text evidence="7">Belongs to the binding-protein-dependent transport system permease family.</text>
</comment>
<evidence type="ECO:0000256" key="6">
    <source>
        <dbReference type="ARBA" id="ARBA00023136"/>
    </source>
</evidence>
<dbReference type="OrthoDB" id="9785836at2"/>
<dbReference type="InterPro" id="IPR050809">
    <property type="entry name" value="UgpAE/MalFG_permease"/>
</dbReference>
<gene>
    <name evidence="10" type="primary">lplB</name>
    <name evidence="10" type="ORF">KCTCHS21_08070</name>
</gene>
<accession>A0A3T1D005</accession>
<dbReference type="PANTHER" id="PTHR43227:SF11">
    <property type="entry name" value="BLL4140 PROTEIN"/>
    <property type="match status" value="1"/>
</dbReference>
<dbReference type="Proteomes" id="UP000289856">
    <property type="component" value="Chromosome"/>
</dbReference>
<proteinExistence type="inferred from homology"/>
<feature type="transmembrane region" description="Helical" evidence="7">
    <location>
        <begin position="297"/>
        <end position="318"/>
    </location>
</feature>
<feature type="transmembrane region" description="Helical" evidence="7">
    <location>
        <begin position="40"/>
        <end position="64"/>
    </location>
</feature>
<evidence type="ECO:0000313" key="11">
    <source>
        <dbReference type="Proteomes" id="UP000289856"/>
    </source>
</evidence>
<dbReference type="PANTHER" id="PTHR43227">
    <property type="entry name" value="BLL4140 PROTEIN"/>
    <property type="match status" value="1"/>
</dbReference>
<name>A0A3T1D005_9BACL</name>
<dbReference type="KEGG" id="cohn:KCTCHS21_08070"/>
<feature type="transmembrane region" description="Helical" evidence="7">
    <location>
        <begin position="101"/>
        <end position="122"/>
    </location>
</feature>
<evidence type="ECO:0000256" key="2">
    <source>
        <dbReference type="ARBA" id="ARBA00022448"/>
    </source>
</evidence>
<dbReference type="GO" id="GO:0005886">
    <property type="term" value="C:plasma membrane"/>
    <property type="evidence" value="ECO:0007669"/>
    <property type="project" value="UniProtKB-SubCell"/>
</dbReference>
<feature type="region of interest" description="Disordered" evidence="8">
    <location>
        <begin position="1"/>
        <end position="20"/>
    </location>
</feature>
<evidence type="ECO:0000256" key="7">
    <source>
        <dbReference type="RuleBase" id="RU363032"/>
    </source>
</evidence>
<feature type="compositionally biased region" description="Basic and acidic residues" evidence="8">
    <location>
        <begin position="10"/>
        <end position="20"/>
    </location>
</feature>
<protein>
    <submittedName>
        <fullName evidence="10">Protein LplB</fullName>
    </submittedName>
</protein>
<evidence type="ECO:0000256" key="3">
    <source>
        <dbReference type="ARBA" id="ARBA00022475"/>
    </source>
</evidence>
<evidence type="ECO:0000259" key="9">
    <source>
        <dbReference type="PROSITE" id="PS50928"/>
    </source>
</evidence>
<dbReference type="PROSITE" id="PS50928">
    <property type="entry name" value="ABC_TM1"/>
    <property type="match status" value="1"/>
</dbReference>
<feature type="domain" description="ABC transmembrane type-1" evidence="9">
    <location>
        <begin position="97"/>
        <end position="318"/>
    </location>
</feature>
<evidence type="ECO:0000256" key="5">
    <source>
        <dbReference type="ARBA" id="ARBA00022989"/>
    </source>
</evidence>
<keyword evidence="11" id="KW-1185">Reference proteome</keyword>